<keyword evidence="3" id="KW-0808">Transferase</keyword>
<dbReference type="InterPro" id="IPR050240">
    <property type="entry name" value="DNA_pol_type-B"/>
</dbReference>
<dbReference type="SUPFAM" id="SSF53098">
    <property type="entry name" value="Ribonuclease H-like"/>
    <property type="match status" value="1"/>
</dbReference>
<dbReference type="Gene3D" id="1.10.132.60">
    <property type="entry name" value="DNA polymerase family B, C-terminal domain"/>
    <property type="match status" value="1"/>
</dbReference>
<dbReference type="Gene3D" id="3.30.342.10">
    <property type="entry name" value="DNA Polymerase, chain B, domain 1"/>
    <property type="match status" value="1"/>
</dbReference>
<keyword evidence="6" id="KW-0238">DNA-binding</keyword>
<dbReference type="InterPro" id="IPR012337">
    <property type="entry name" value="RNaseH-like_sf"/>
</dbReference>
<comment type="caution">
    <text evidence="10">The sequence shown here is derived from an EMBL/GenBank/DDBJ whole genome shotgun (WGS) entry which is preliminary data.</text>
</comment>
<name>A0ABD5YKY1_9EURY</name>
<feature type="domain" description="DNA-directed DNA polymerase family B multifunctional" evidence="8">
    <location>
        <begin position="383"/>
        <end position="731"/>
    </location>
</feature>
<keyword evidence="4" id="KW-0548">Nucleotidyltransferase</keyword>
<keyword evidence="5" id="KW-0239">DNA-directed DNA polymerase</keyword>
<dbReference type="Pfam" id="PF03104">
    <property type="entry name" value="DNA_pol_B_exo1"/>
    <property type="match status" value="1"/>
</dbReference>
<comment type="similarity">
    <text evidence="1">Belongs to the DNA polymerase type-B family.</text>
</comment>
<reference evidence="10" key="1">
    <citation type="journal article" date="2014" name="Int. J. Syst. Evol. Microbiol.">
        <title>Complete genome sequence of Corynebacterium casei LMG S-19264T (=DSM 44701T), isolated from a smear-ripened cheese.</title>
        <authorList>
            <consortium name="US DOE Joint Genome Institute (JGI-PGF)"/>
            <person name="Walter F."/>
            <person name="Albersmeier A."/>
            <person name="Kalinowski J."/>
            <person name="Ruckert C."/>
        </authorList>
    </citation>
    <scope>NUCLEOTIDE SEQUENCE [LARGE SCALE GENOMIC DNA]</scope>
    <source>
        <strain evidence="10">NBRC 107106</strain>
    </source>
</reference>
<dbReference type="Proteomes" id="UP001596417">
    <property type="component" value="Unassembled WGS sequence"/>
</dbReference>
<dbReference type="EC" id="2.7.7.7" evidence="2"/>
<accession>A0ABD5YKY1</accession>
<dbReference type="AlphaFoldDB" id="A0ABD5YKY1"/>
<dbReference type="PANTHER" id="PTHR10322:SF23">
    <property type="entry name" value="DNA POLYMERASE DELTA CATALYTIC SUBUNIT"/>
    <property type="match status" value="1"/>
</dbReference>
<reference evidence="10" key="3">
    <citation type="submission" date="2024-09" db="EMBL/GenBank/DDBJ databases">
        <authorList>
            <person name="Sun Q."/>
        </authorList>
    </citation>
    <scope>NUCLEOTIDE SEQUENCE</scope>
    <source>
        <strain evidence="10">NBRC 107106</strain>
    </source>
</reference>
<evidence type="ECO:0000259" key="9">
    <source>
        <dbReference type="Pfam" id="PF03104"/>
    </source>
</evidence>
<protein>
    <recommendedName>
        <fullName evidence="2">DNA-directed DNA polymerase</fullName>
        <ecNumber evidence="2">2.7.7.7</ecNumber>
    </recommendedName>
</protein>
<keyword evidence="12" id="KW-1185">Reference proteome</keyword>
<evidence type="ECO:0000313" key="12">
    <source>
        <dbReference type="Proteomes" id="UP001596417"/>
    </source>
</evidence>
<dbReference type="SMART" id="SM00486">
    <property type="entry name" value="POLBc"/>
    <property type="match status" value="1"/>
</dbReference>
<evidence type="ECO:0000313" key="11">
    <source>
        <dbReference type="EMBL" id="MFC7191980.1"/>
    </source>
</evidence>
<organism evidence="10 12">
    <name type="scientific">Halocatena marina</name>
    <dbReference type="NCBI Taxonomy" id="2934937"/>
    <lineage>
        <taxon>Archaea</taxon>
        <taxon>Methanobacteriati</taxon>
        <taxon>Methanobacteriota</taxon>
        <taxon>Stenosarchaea group</taxon>
        <taxon>Halobacteria</taxon>
        <taxon>Halobacteriales</taxon>
        <taxon>Natronomonadaceae</taxon>
        <taxon>Halocatena</taxon>
    </lineage>
</organism>
<dbReference type="InterPro" id="IPR006134">
    <property type="entry name" value="DNA-dir_DNA_pol_B_multi_dom"/>
</dbReference>
<evidence type="ECO:0000256" key="1">
    <source>
        <dbReference type="ARBA" id="ARBA00005755"/>
    </source>
</evidence>
<proteinExistence type="inferred from homology"/>
<gene>
    <name evidence="10" type="ORF">ACFQL7_00050</name>
    <name evidence="11" type="ORF">ACFQL7_20735</name>
</gene>
<comment type="catalytic activity">
    <reaction evidence="7">
        <text>DNA(n) + a 2'-deoxyribonucleoside 5'-triphosphate = DNA(n+1) + diphosphate</text>
        <dbReference type="Rhea" id="RHEA:22508"/>
        <dbReference type="Rhea" id="RHEA-COMP:17339"/>
        <dbReference type="Rhea" id="RHEA-COMP:17340"/>
        <dbReference type="ChEBI" id="CHEBI:33019"/>
        <dbReference type="ChEBI" id="CHEBI:61560"/>
        <dbReference type="ChEBI" id="CHEBI:173112"/>
        <dbReference type="EC" id="2.7.7.7"/>
    </reaction>
</comment>
<dbReference type="InterPro" id="IPR023211">
    <property type="entry name" value="DNA_pol_palm_dom_sf"/>
</dbReference>
<sequence>MRDFLVTKVEAVGEYGVTTIHLFGRDENNKRDSIEVTDFDPHFYVPKSEIRDVNNLIGTNDIVKVGNGDRVPFDYDRPVWKISVAEPGDKRNAAKLFDQTFGVDTDPENRFRIETGIEDWVRVPDSDECFMHEVEPIEPPVDFDPETRICTFDIETDDRGGFPEHGEKRITSIVAHDSYEDETIGFIDLDGRDVHEALPNGKPEEVDKLHFEPNEKRLLVRFACWIAEHDPDVLTGWNFADFDAPYLLERNEVVGVNSGRMSPLNRSEVNYRDEARILGRSVYDMLQAYKNNLWGELRAYSLDHVANKELGASKIEHEESFYEMWENSPEKLVNYNARDTALAIGINEEADVISFRDTLRKQIGVDFEYTVNNYQFIEMMARRELRRRGMVGPTADPEDAEGYEGALVFEPYNGIAKNTICIDLSSLYPWTMFMFNASPEMKVDREKKLGEVAVAPNGAAFSLEEDGLFKSLVDKAIGLKTEYDELKEQAAAEGNDELHKKYSIQYASAKTITNSLYGVIGWSRFFLYDRETAEAVTLAGQEAIKATAKFVNEETEGTVVYGDTDSNYVSFPDDWSRERCLEYAHEICERLENEVYPQLAESMGIPAEDCKWEIGPEIFAPQFFQWGRKKKYAYKATWKEGMDISDSIDEPELTVKGSAVKRSDVSRLTRDTEKKCMEIILEGGKANSDINNVVFEAAQEIDPENPNWEQIGIPGGIGQKLTNYDTETAHVRASKNANTLLGTEFGKASKPMRCYLQPSYMDDLGDEIDVIGYDSEFDLQPIADDVTIDAGRMTNTILVNPLEDIFKAVDEDIHAAIAGQTQTGLSAFC</sequence>
<reference evidence="12" key="2">
    <citation type="journal article" date="2019" name="Int. J. Syst. Evol. Microbiol.">
        <title>The Global Catalogue of Microorganisms (GCM) 10K type strain sequencing project: providing services to taxonomists for standard genome sequencing and annotation.</title>
        <authorList>
            <consortium name="The Broad Institute Genomics Platform"/>
            <consortium name="The Broad Institute Genome Sequencing Center for Infectious Disease"/>
            <person name="Wu L."/>
            <person name="Ma J."/>
        </authorList>
    </citation>
    <scope>NUCLEOTIDE SEQUENCE [LARGE SCALE GENOMIC DNA]</scope>
    <source>
        <strain evidence="12">RDMS1</strain>
    </source>
</reference>
<dbReference type="RefSeq" id="WP_264822388.1">
    <property type="nucleotide sequence ID" value="NZ_CP110249.1"/>
</dbReference>
<evidence type="ECO:0000313" key="10">
    <source>
        <dbReference type="EMBL" id="MFC7188402.1"/>
    </source>
</evidence>
<dbReference type="InterPro" id="IPR006172">
    <property type="entry name" value="DNA-dir_DNA_pol_B"/>
</dbReference>
<evidence type="ECO:0000256" key="4">
    <source>
        <dbReference type="ARBA" id="ARBA00022695"/>
    </source>
</evidence>
<evidence type="ECO:0000256" key="7">
    <source>
        <dbReference type="ARBA" id="ARBA00049244"/>
    </source>
</evidence>
<dbReference type="Gene3D" id="3.30.420.10">
    <property type="entry name" value="Ribonuclease H-like superfamily/Ribonuclease H"/>
    <property type="match status" value="1"/>
</dbReference>
<evidence type="ECO:0000259" key="8">
    <source>
        <dbReference type="Pfam" id="PF00136"/>
    </source>
</evidence>
<dbReference type="GO" id="GO:0003677">
    <property type="term" value="F:DNA binding"/>
    <property type="evidence" value="ECO:0007669"/>
    <property type="project" value="UniProtKB-KW"/>
</dbReference>
<dbReference type="InterPro" id="IPR036397">
    <property type="entry name" value="RNaseH_sf"/>
</dbReference>
<dbReference type="EMBL" id="JBHTAX010000002">
    <property type="protein sequence ID" value="MFC7191980.1"/>
    <property type="molecule type" value="Genomic_DNA"/>
</dbReference>
<dbReference type="GO" id="GO:0003887">
    <property type="term" value="F:DNA-directed DNA polymerase activity"/>
    <property type="evidence" value="ECO:0007669"/>
    <property type="project" value="UniProtKB-KW"/>
</dbReference>
<dbReference type="InterPro" id="IPR006133">
    <property type="entry name" value="DNA-dir_DNA_pol_B_exonuc"/>
</dbReference>
<dbReference type="InterPro" id="IPR042087">
    <property type="entry name" value="DNA_pol_B_thumb"/>
</dbReference>
<evidence type="ECO:0000256" key="3">
    <source>
        <dbReference type="ARBA" id="ARBA00022679"/>
    </source>
</evidence>
<dbReference type="Gene3D" id="3.90.1600.10">
    <property type="entry name" value="Palm domain of DNA polymerase"/>
    <property type="match status" value="1"/>
</dbReference>
<dbReference type="InterPro" id="IPR043502">
    <property type="entry name" value="DNA/RNA_pol_sf"/>
</dbReference>
<evidence type="ECO:0000256" key="6">
    <source>
        <dbReference type="ARBA" id="ARBA00023125"/>
    </source>
</evidence>
<dbReference type="PRINTS" id="PR00106">
    <property type="entry name" value="DNAPOLB"/>
</dbReference>
<evidence type="ECO:0000256" key="2">
    <source>
        <dbReference type="ARBA" id="ARBA00012417"/>
    </source>
</evidence>
<evidence type="ECO:0000256" key="5">
    <source>
        <dbReference type="ARBA" id="ARBA00022932"/>
    </source>
</evidence>
<dbReference type="SUPFAM" id="SSF56672">
    <property type="entry name" value="DNA/RNA polymerases"/>
    <property type="match status" value="1"/>
</dbReference>
<feature type="domain" description="DNA-directed DNA polymerase family B exonuclease" evidence="9">
    <location>
        <begin position="141"/>
        <end position="305"/>
    </location>
</feature>
<dbReference type="Pfam" id="PF00136">
    <property type="entry name" value="DNA_pol_B"/>
    <property type="match status" value="1"/>
</dbReference>
<dbReference type="EMBL" id="JBHTAX010000001">
    <property type="protein sequence ID" value="MFC7188402.1"/>
    <property type="molecule type" value="Genomic_DNA"/>
</dbReference>
<dbReference type="PANTHER" id="PTHR10322">
    <property type="entry name" value="DNA POLYMERASE CATALYTIC SUBUNIT"/>
    <property type="match status" value="1"/>
</dbReference>
<dbReference type="GeneID" id="76197935"/>